<gene>
    <name evidence="4" type="ORF">FBEOM_8638</name>
</gene>
<evidence type="ECO:0000256" key="2">
    <source>
        <dbReference type="SAM" id="MobiDB-lite"/>
    </source>
</evidence>
<evidence type="ECO:0000256" key="1">
    <source>
        <dbReference type="SAM" id="Coils"/>
    </source>
</evidence>
<sequence>MASLIVLWIGEFALTLLPEGDNLIKSASTEAVVASFSTNLSAIRIRDNQRRSRARHKEYVESLEKKLKDFERRGVEATLEMQQAARSVAIENSRLRMLLSYRGVTNEEIVKPFFGPVKTEHEVLVSQNSQKNSTTKVVDAAVGIKREPKKSGPSSCGEPQEYHSARRLPGFLLRPQPILPTISAPGPGPVDKLSVLANATVQQDFCGWKTKHTLPPADCFNVSSPSTLGPNQVTSVATSTTPPNHRF</sequence>
<keyword evidence="5" id="KW-1185">Reference proteome</keyword>
<dbReference type="PANTHER" id="PTHR42070:SF1">
    <property type="entry name" value="FILAMENT ASSOCIATED PROTEIN, PUTATIVE (AFU_ORTHOLOGUE AFUA_8G06630)-RELATED"/>
    <property type="match status" value="1"/>
</dbReference>
<protein>
    <submittedName>
        <fullName evidence="4">BZIP transcription factor domain protein</fullName>
    </submittedName>
</protein>
<organism evidence="4 5">
    <name type="scientific">Fusarium beomiforme</name>
    <dbReference type="NCBI Taxonomy" id="44412"/>
    <lineage>
        <taxon>Eukaryota</taxon>
        <taxon>Fungi</taxon>
        <taxon>Dikarya</taxon>
        <taxon>Ascomycota</taxon>
        <taxon>Pezizomycotina</taxon>
        <taxon>Sordariomycetes</taxon>
        <taxon>Hypocreomycetidae</taxon>
        <taxon>Hypocreales</taxon>
        <taxon>Nectriaceae</taxon>
        <taxon>Fusarium</taxon>
        <taxon>Fusarium burgessii species complex</taxon>
    </lineage>
</organism>
<dbReference type="Proteomes" id="UP000730481">
    <property type="component" value="Unassembled WGS sequence"/>
</dbReference>
<dbReference type="OrthoDB" id="4505928at2759"/>
<evidence type="ECO:0000313" key="5">
    <source>
        <dbReference type="Proteomes" id="UP000730481"/>
    </source>
</evidence>
<dbReference type="PANTHER" id="PTHR42070">
    <property type="entry name" value="FILAMENT ASSOCIATED PROTEIN, PUTATIVE (AFU_ORTHOLOGUE AFUA_8G06630)-RELATED"/>
    <property type="match status" value="1"/>
</dbReference>
<keyword evidence="3" id="KW-0732">Signal</keyword>
<evidence type="ECO:0000256" key="3">
    <source>
        <dbReference type="SAM" id="SignalP"/>
    </source>
</evidence>
<accession>A0A9P5AEZ5</accession>
<feature type="region of interest" description="Disordered" evidence="2">
    <location>
        <begin position="224"/>
        <end position="247"/>
    </location>
</feature>
<reference evidence="4" key="1">
    <citation type="journal article" date="2017" name="Mycologia">
        <title>Fusarium algeriense, sp. nov., a novel toxigenic crown rot pathogen of durum wheat from Algeria is nested in the Fusarium burgessii species complex.</title>
        <authorList>
            <person name="Laraba I."/>
            <person name="Keddad A."/>
            <person name="Boureghda H."/>
            <person name="Abdallah N."/>
            <person name="Vaughan M.M."/>
            <person name="Proctor R.H."/>
            <person name="Busman M."/>
            <person name="O'Donnell K."/>
        </authorList>
    </citation>
    <scope>NUCLEOTIDE SEQUENCE</scope>
    <source>
        <strain evidence="4">NRRL 25174</strain>
    </source>
</reference>
<comment type="caution">
    <text evidence="4">The sequence shown here is derived from an EMBL/GenBank/DDBJ whole genome shotgun (WGS) entry which is preliminary data.</text>
</comment>
<dbReference type="AlphaFoldDB" id="A0A9P5AEZ5"/>
<reference evidence="4" key="2">
    <citation type="submission" date="2020-02" db="EMBL/GenBank/DDBJ databases">
        <title>Identification and distribution of gene clusters putatively required for synthesis of sphingolipid metabolism inhibitors in phylogenetically diverse species of the filamentous fungus Fusarium.</title>
        <authorList>
            <person name="Kim H.-S."/>
            <person name="Busman M."/>
            <person name="Brown D.W."/>
            <person name="Divon H."/>
            <person name="Uhlig S."/>
            <person name="Proctor R.H."/>
        </authorList>
    </citation>
    <scope>NUCLEOTIDE SEQUENCE</scope>
    <source>
        <strain evidence="4">NRRL 25174</strain>
    </source>
</reference>
<dbReference type="CDD" id="cd14688">
    <property type="entry name" value="bZIP_YAP"/>
    <property type="match status" value="1"/>
</dbReference>
<keyword evidence="1" id="KW-0175">Coiled coil</keyword>
<feature type="chain" id="PRO_5040343012" evidence="3">
    <location>
        <begin position="16"/>
        <end position="247"/>
    </location>
</feature>
<evidence type="ECO:0000313" key="4">
    <source>
        <dbReference type="EMBL" id="KAF4337479.1"/>
    </source>
</evidence>
<feature type="signal peptide" evidence="3">
    <location>
        <begin position="1"/>
        <end position="15"/>
    </location>
</feature>
<feature type="coiled-coil region" evidence="1">
    <location>
        <begin position="53"/>
        <end position="80"/>
    </location>
</feature>
<proteinExistence type="predicted"/>
<name>A0A9P5AEZ5_9HYPO</name>
<dbReference type="EMBL" id="PVQB02000409">
    <property type="protein sequence ID" value="KAF4337479.1"/>
    <property type="molecule type" value="Genomic_DNA"/>
</dbReference>